<gene>
    <name evidence="2" type="ORF">PanWU01x14_034730</name>
</gene>
<reference evidence="3" key="1">
    <citation type="submission" date="2016-06" db="EMBL/GenBank/DDBJ databases">
        <title>Parallel loss of symbiosis genes in relatives of nitrogen-fixing non-legume Parasponia.</title>
        <authorList>
            <person name="Van Velzen R."/>
            <person name="Holmer R."/>
            <person name="Bu F."/>
            <person name="Rutten L."/>
            <person name="Van Zeijl A."/>
            <person name="Liu W."/>
            <person name="Santuari L."/>
            <person name="Cao Q."/>
            <person name="Sharma T."/>
            <person name="Shen D."/>
            <person name="Roswanjaya Y."/>
            <person name="Wardhani T."/>
            <person name="Kalhor M.S."/>
            <person name="Jansen J."/>
            <person name="Van den Hoogen J."/>
            <person name="Gungor B."/>
            <person name="Hartog M."/>
            <person name="Hontelez J."/>
            <person name="Verver J."/>
            <person name="Yang W.-C."/>
            <person name="Schijlen E."/>
            <person name="Repin R."/>
            <person name="Schilthuizen M."/>
            <person name="Schranz E."/>
            <person name="Heidstra R."/>
            <person name="Miyata K."/>
            <person name="Fedorova E."/>
            <person name="Kohlen W."/>
            <person name="Bisseling T."/>
            <person name="Smit S."/>
            <person name="Geurts R."/>
        </authorList>
    </citation>
    <scope>NUCLEOTIDE SEQUENCE [LARGE SCALE GENOMIC DNA]</scope>
    <source>
        <strain evidence="3">cv. WU1-14</strain>
    </source>
</reference>
<keyword evidence="3" id="KW-1185">Reference proteome</keyword>
<proteinExistence type="predicted"/>
<dbReference type="AlphaFoldDB" id="A0A2P5DT21"/>
<accession>A0A2P5DT21</accession>
<dbReference type="Proteomes" id="UP000237105">
    <property type="component" value="Unassembled WGS sequence"/>
</dbReference>
<name>A0A2P5DT21_PARAD</name>
<evidence type="ECO:0000313" key="3">
    <source>
        <dbReference type="Proteomes" id="UP000237105"/>
    </source>
</evidence>
<evidence type="ECO:0000313" key="2">
    <source>
        <dbReference type="EMBL" id="PON76419.1"/>
    </source>
</evidence>
<feature type="region of interest" description="Disordered" evidence="1">
    <location>
        <begin position="1"/>
        <end position="60"/>
    </location>
</feature>
<comment type="caution">
    <text evidence="2">The sequence shown here is derived from an EMBL/GenBank/DDBJ whole genome shotgun (WGS) entry which is preliminary data.</text>
</comment>
<evidence type="ECO:0000256" key="1">
    <source>
        <dbReference type="SAM" id="MobiDB-lite"/>
    </source>
</evidence>
<sequence length="80" mass="9215">MPVLKGYRQARPGACEERISTMRSSRSSGVNNSQGKSLPHPDCGCNENNKARQGPSRWKWQWVDDTRRTRKVCSPTRNRR</sequence>
<feature type="compositionally biased region" description="Polar residues" evidence="1">
    <location>
        <begin position="21"/>
        <end position="36"/>
    </location>
</feature>
<dbReference type="EMBL" id="JXTB01000018">
    <property type="protein sequence ID" value="PON76419.1"/>
    <property type="molecule type" value="Genomic_DNA"/>
</dbReference>
<organism evidence="2 3">
    <name type="scientific">Parasponia andersonii</name>
    <name type="common">Sponia andersonii</name>
    <dbReference type="NCBI Taxonomy" id="3476"/>
    <lineage>
        <taxon>Eukaryota</taxon>
        <taxon>Viridiplantae</taxon>
        <taxon>Streptophyta</taxon>
        <taxon>Embryophyta</taxon>
        <taxon>Tracheophyta</taxon>
        <taxon>Spermatophyta</taxon>
        <taxon>Magnoliopsida</taxon>
        <taxon>eudicotyledons</taxon>
        <taxon>Gunneridae</taxon>
        <taxon>Pentapetalae</taxon>
        <taxon>rosids</taxon>
        <taxon>fabids</taxon>
        <taxon>Rosales</taxon>
        <taxon>Cannabaceae</taxon>
        <taxon>Parasponia</taxon>
    </lineage>
</organism>
<protein>
    <submittedName>
        <fullName evidence="2">Uncharacterized protein</fullName>
    </submittedName>
</protein>